<dbReference type="EMBL" id="JAHUTJ010017136">
    <property type="protein sequence ID" value="MED6270515.1"/>
    <property type="molecule type" value="Genomic_DNA"/>
</dbReference>
<evidence type="ECO:0000313" key="2">
    <source>
        <dbReference type="Proteomes" id="UP001352852"/>
    </source>
</evidence>
<organism evidence="1 2">
    <name type="scientific">Characodon lateralis</name>
    <dbReference type="NCBI Taxonomy" id="208331"/>
    <lineage>
        <taxon>Eukaryota</taxon>
        <taxon>Metazoa</taxon>
        <taxon>Chordata</taxon>
        <taxon>Craniata</taxon>
        <taxon>Vertebrata</taxon>
        <taxon>Euteleostomi</taxon>
        <taxon>Actinopterygii</taxon>
        <taxon>Neopterygii</taxon>
        <taxon>Teleostei</taxon>
        <taxon>Neoteleostei</taxon>
        <taxon>Acanthomorphata</taxon>
        <taxon>Ovalentaria</taxon>
        <taxon>Atherinomorphae</taxon>
        <taxon>Cyprinodontiformes</taxon>
        <taxon>Goodeidae</taxon>
        <taxon>Characodon</taxon>
    </lineage>
</organism>
<name>A0ABU7D7R3_9TELE</name>
<reference evidence="1 2" key="1">
    <citation type="submission" date="2021-06" db="EMBL/GenBank/DDBJ databases">
        <authorList>
            <person name="Palmer J.M."/>
        </authorList>
    </citation>
    <scope>NUCLEOTIDE SEQUENCE [LARGE SCALE GENOMIC DNA]</scope>
    <source>
        <strain evidence="1 2">CL_MEX2019</strain>
        <tissue evidence="1">Muscle</tissue>
    </source>
</reference>
<keyword evidence="2" id="KW-1185">Reference proteome</keyword>
<proteinExistence type="predicted"/>
<sequence>MLIGLFFMFCTLSNKKKRRHTSLKNPAPEQSRYKAGVLPQKKTLHPLFSVWFNHCGKREEGCFWVKVGEDTR</sequence>
<comment type="caution">
    <text evidence="1">The sequence shown here is derived from an EMBL/GenBank/DDBJ whole genome shotgun (WGS) entry which is preliminary data.</text>
</comment>
<dbReference type="Proteomes" id="UP001352852">
    <property type="component" value="Unassembled WGS sequence"/>
</dbReference>
<gene>
    <name evidence="1" type="ORF">CHARACLAT_011231</name>
</gene>
<evidence type="ECO:0000313" key="1">
    <source>
        <dbReference type="EMBL" id="MED6270515.1"/>
    </source>
</evidence>
<accession>A0ABU7D7R3</accession>
<protein>
    <submittedName>
        <fullName evidence="1">Uncharacterized protein</fullName>
    </submittedName>
</protein>